<dbReference type="STRING" id="1434072.SAMN05216210_1413"/>
<reference evidence="3" key="1">
    <citation type="submission" date="2016-10" db="EMBL/GenBank/DDBJ databases">
        <authorList>
            <person name="Varghese N."/>
            <person name="Submissions S."/>
        </authorList>
    </citation>
    <scope>NUCLEOTIDE SEQUENCE [LARGE SCALE GENOMIC DNA]</scope>
    <source>
        <strain evidence="3">CECT 8338</strain>
    </source>
</reference>
<dbReference type="InterPro" id="IPR041485">
    <property type="entry name" value="TetR_C_36"/>
</dbReference>
<evidence type="ECO:0000259" key="1">
    <source>
        <dbReference type="Pfam" id="PF18598"/>
    </source>
</evidence>
<dbReference type="EMBL" id="LT629787">
    <property type="protein sequence ID" value="SDU04359.1"/>
    <property type="molecule type" value="Genomic_DNA"/>
</dbReference>
<dbReference type="AlphaFoldDB" id="A0A1H2FAJ0"/>
<gene>
    <name evidence="2" type="ORF">SAMN05216210_1413</name>
</gene>
<dbReference type="Gene3D" id="1.10.357.10">
    <property type="entry name" value="Tetracycline Repressor, domain 2"/>
    <property type="match status" value="1"/>
</dbReference>
<proteinExistence type="predicted"/>
<dbReference type="Proteomes" id="UP000243924">
    <property type="component" value="Chromosome I"/>
</dbReference>
<evidence type="ECO:0000313" key="3">
    <source>
        <dbReference type="Proteomes" id="UP000243924"/>
    </source>
</evidence>
<protein>
    <recommendedName>
        <fullName evidence="1">QsdR TetR regulatory C-terminal domain-containing protein</fullName>
    </recommendedName>
</protein>
<accession>A0A1H2FAJ0</accession>
<dbReference type="SUPFAM" id="SSF46689">
    <property type="entry name" value="Homeodomain-like"/>
    <property type="match status" value="1"/>
</dbReference>
<sequence length="221" mass="24337">MASVVSLERLSGKCIHVPKSMTPLKKLLAKPESLRAQPIDAFKLARKKWLSGERINLAEMSDELGVGRATLSRWVGSKDQLLAEVLWSLYEPIFEQARNAATGSGAHYIAEVYRRTMQSILDARPLKEFVAQDSHYALGVMTASKIVQQRRLAACKALLQEQIDQGQLDLPLDLDTTAFVITRLNESFVHSEALVGKIPSIDKAVETILVLTGGAEAKSQP</sequence>
<feature type="domain" description="QsdR TetR regulatory C-terminal" evidence="1">
    <location>
        <begin position="104"/>
        <end position="210"/>
    </location>
</feature>
<dbReference type="InterPro" id="IPR009057">
    <property type="entry name" value="Homeodomain-like_sf"/>
</dbReference>
<name>A0A1H2FAJ0_9GAMM</name>
<evidence type="ECO:0000313" key="2">
    <source>
        <dbReference type="EMBL" id="SDU04359.1"/>
    </source>
</evidence>
<dbReference type="Pfam" id="PF18598">
    <property type="entry name" value="TetR_C_36"/>
    <property type="match status" value="1"/>
</dbReference>
<organism evidence="2 3">
    <name type="scientific">Halopseudomonas salegens</name>
    <dbReference type="NCBI Taxonomy" id="1434072"/>
    <lineage>
        <taxon>Bacteria</taxon>
        <taxon>Pseudomonadati</taxon>
        <taxon>Pseudomonadota</taxon>
        <taxon>Gammaproteobacteria</taxon>
        <taxon>Pseudomonadales</taxon>
        <taxon>Pseudomonadaceae</taxon>
        <taxon>Halopseudomonas</taxon>
    </lineage>
</organism>
<keyword evidence="3" id="KW-1185">Reference proteome</keyword>